<dbReference type="InterPro" id="IPR015443">
    <property type="entry name" value="Aldose_1-epimerase"/>
</dbReference>
<comment type="subcellular location">
    <subcellularLocation>
        <location evidence="2">Cytoplasm</location>
    </subcellularLocation>
</comment>
<comment type="caution">
    <text evidence="17">The sequence shown here is derived from an EMBL/GenBank/DDBJ whole genome shotgun (WGS) entry which is preliminary data.</text>
</comment>
<dbReference type="InterPro" id="IPR011013">
    <property type="entry name" value="Gal_mutarotase_sf_dom"/>
</dbReference>
<evidence type="ECO:0000313" key="17">
    <source>
        <dbReference type="EMBL" id="MBG6088595.1"/>
    </source>
</evidence>
<evidence type="ECO:0000256" key="11">
    <source>
        <dbReference type="ARBA" id="ARBA00023277"/>
    </source>
</evidence>
<dbReference type="EC" id="5.1.3.3" evidence="6 12"/>
<protein>
    <recommendedName>
        <fullName evidence="7 12">Aldose 1-epimerase</fullName>
        <ecNumber evidence="6 12">5.1.3.3</ecNumber>
    </recommendedName>
</protein>
<dbReference type="InterPro" id="IPR047215">
    <property type="entry name" value="Galactose_mutarotase-like"/>
</dbReference>
<dbReference type="GO" id="GO:0030246">
    <property type="term" value="F:carbohydrate binding"/>
    <property type="evidence" value="ECO:0007669"/>
    <property type="project" value="InterPro"/>
</dbReference>
<dbReference type="GO" id="GO:0004034">
    <property type="term" value="F:aldose 1-epimerase activity"/>
    <property type="evidence" value="ECO:0007669"/>
    <property type="project" value="UniProtKB-EC"/>
</dbReference>
<comment type="subunit">
    <text evidence="5">Monomer.</text>
</comment>
<dbReference type="EMBL" id="JADOUA010000001">
    <property type="protein sequence ID" value="MBG6088595.1"/>
    <property type="molecule type" value="Genomic_DNA"/>
</dbReference>
<dbReference type="Gene3D" id="2.70.98.10">
    <property type="match status" value="1"/>
</dbReference>
<dbReference type="NCBIfam" id="NF008277">
    <property type="entry name" value="PRK11055.1"/>
    <property type="match status" value="1"/>
</dbReference>
<keyword evidence="16" id="KW-0732">Signal</keyword>
<dbReference type="InterPro" id="IPR008183">
    <property type="entry name" value="Aldose_1/G6P_1-epimerase"/>
</dbReference>
<dbReference type="AlphaFoldDB" id="A0A931GIT0"/>
<feature type="chain" id="PRO_5038911509" description="Aldose 1-epimerase" evidence="16">
    <location>
        <begin position="27"/>
        <end position="391"/>
    </location>
</feature>
<keyword evidence="18" id="KW-1185">Reference proteome</keyword>
<dbReference type="Proteomes" id="UP000614047">
    <property type="component" value="Unassembled WGS sequence"/>
</dbReference>
<sequence length="391" mass="41778">MRFFPPLAGAAVLAAALLTASTPATAGAPPGTGRPQITREPFGALADGTRIDRYTLSNGRGMRVRVLTYGGIVQSLDVPDRSGRPGNVALGFGSLPGYLSDAYVKANPYFGAIIGRYGNRIGGARFTLDGREHRLAANDGSNSLHGGAAGFDKRVWQAEPVQGDGTVGLRLTRTSPAGEEGYPGTLKTTVTYTVTPRDELRIGYRATTDEPTVVNLTNHTYFNLAGEGSGDVYGHRLQIDASRYTPVDSTLIPTGEVAPVRGTPLDFTRPQAIGDRIREGHPQLLIGQGYDHNYVLDRRGPGLVRAARVTEPRSGRVMDVLTTEPGLQFYSGNFLAGTLVGTSGKAYRQGDGFCLETQHFPDSPNKPGFPSTTLRPGQVYDTTTVYAFSAR</sequence>
<keyword evidence="9" id="KW-0597">Phosphoprotein</keyword>
<dbReference type="FunFam" id="2.70.98.10:FF:000003">
    <property type="entry name" value="Aldose 1-epimerase"/>
    <property type="match status" value="1"/>
</dbReference>
<evidence type="ECO:0000256" key="9">
    <source>
        <dbReference type="ARBA" id="ARBA00022553"/>
    </source>
</evidence>
<dbReference type="GO" id="GO:0005737">
    <property type="term" value="C:cytoplasm"/>
    <property type="evidence" value="ECO:0007669"/>
    <property type="project" value="UniProtKB-SubCell"/>
</dbReference>
<comment type="pathway">
    <text evidence="3 12">Carbohydrate metabolism; hexose metabolism.</text>
</comment>
<evidence type="ECO:0000256" key="2">
    <source>
        <dbReference type="ARBA" id="ARBA00004496"/>
    </source>
</evidence>
<evidence type="ECO:0000256" key="1">
    <source>
        <dbReference type="ARBA" id="ARBA00001614"/>
    </source>
</evidence>
<evidence type="ECO:0000313" key="18">
    <source>
        <dbReference type="Proteomes" id="UP000614047"/>
    </source>
</evidence>
<dbReference type="PANTHER" id="PTHR10091">
    <property type="entry name" value="ALDOSE-1-EPIMERASE"/>
    <property type="match status" value="1"/>
</dbReference>
<feature type="active site" description="Proton donor" evidence="13">
    <location>
        <position position="219"/>
    </location>
</feature>
<dbReference type="RefSeq" id="WP_197011293.1">
    <property type="nucleotide sequence ID" value="NZ_BAABES010000005.1"/>
</dbReference>
<reference evidence="17" key="1">
    <citation type="submission" date="2020-11" db="EMBL/GenBank/DDBJ databases">
        <title>Sequencing the genomes of 1000 actinobacteria strains.</title>
        <authorList>
            <person name="Klenk H.-P."/>
        </authorList>
    </citation>
    <scope>NUCLEOTIDE SEQUENCE</scope>
    <source>
        <strain evidence="17">DSM 43175</strain>
    </source>
</reference>
<evidence type="ECO:0000256" key="6">
    <source>
        <dbReference type="ARBA" id="ARBA00013185"/>
    </source>
</evidence>
<keyword evidence="8" id="KW-0963">Cytoplasm</keyword>
<keyword evidence="10 12" id="KW-0413">Isomerase</keyword>
<dbReference type="InterPro" id="IPR014718">
    <property type="entry name" value="GH-type_carb-bd"/>
</dbReference>
<accession>A0A931GIT0</accession>
<feature type="binding site" evidence="15">
    <location>
        <begin position="119"/>
        <end position="120"/>
    </location>
    <ligand>
        <name>beta-D-galactose</name>
        <dbReference type="ChEBI" id="CHEBI:27667"/>
    </ligand>
</feature>
<dbReference type="InterPro" id="IPR018052">
    <property type="entry name" value="Ald1_epimerase_CS"/>
</dbReference>
<evidence type="ECO:0000256" key="12">
    <source>
        <dbReference type="PIRNR" id="PIRNR005096"/>
    </source>
</evidence>
<keyword evidence="11 12" id="KW-0119">Carbohydrate metabolism</keyword>
<evidence type="ECO:0000256" key="13">
    <source>
        <dbReference type="PIRSR" id="PIRSR005096-1"/>
    </source>
</evidence>
<evidence type="ECO:0000256" key="3">
    <source>
        <dbReference type="ARBA" id="ARBA00005028"/>
    </source>
</evidence>
<dbReference type="PIRSF" id="PIRSF005096">
    <property type="entry name" value="GALM"/>
    <property type="match status" value="1"/>
</dbReference>
<feature type="signal peptide" evidence="16">
    <location>
        <begin position="1"/>
        <end position="26"/>
    </location>
</feature>
<evidence type="ECO:0000256" key="8">
    <source>
        <dbReference type="ARBA" id="ARBA00022490"/>
    </source>
</evidence>
<feature type="binding site" evidence="14">
    <location>
        <position position="291"/>
    </location>
    <ligand>
        <name>beta-D-galactose</name>
        <dbReference type="ChEBI" id="CHEBI:27667"/>
    </ligand>
</feature>
<evidence type="ECO:0000256" key="16">
    <source>
        <dbReference type="SAM" id="SignalP"/>
    </source>
</evidence>
<dbReference type="CDD" id="cd09019">
    <property type="entry name" value="galactose_mutarotase_like"/>
    <property type="match status" value="1"/>
</dbReference>
<comment type="catalytic activity">
    <reaction evidence="1 12">
        <text>alpha-D-glucose = beta-D-glucose</text>
        <dbReference type="Rhea" id="RHEA:10264"/>
        <dbReference type="ChEBI" id="CHEBI:15903"/>
        <dbReference type="ChEBI" id="CHEBI:17925"/>
        <dbReference type="EC" id="5.1.3.3"/>
    </reaction>
</comment>
<name>A0A931GIT0_9ACTN</name>
<evidence type="ECO:0000256" key="4">
    <source>
        <dbReference type="ARBA" id="ARBA00006206"/>
    </source>
</evidence>
<evidence type="ECO:0000256" key="10">
    <source>
        <dbReference type="ARBA" id="ARBA00023235"/>
    </source>
</evidence>
<proteinExistence type="inferred from homology"/>
<evidence type="ECO:0000256" key="14">
    <source>
        <dbReference type="PIRSR" id="PIRSR005096-2"/>
    </source>
</evidence>
<dbReference type="PANTHER" id="PTHR10091:SF0">
    <property type="entry name" value="GALACTOSE MUTAROTASE"/>
    <property type="match status" value="1"/>
</dbReference>
<dbReference type="Pfam" id="PF01263">
    <property type="entry name" value="Aldose_epim"/>
    <property type="match status" value="1"/>
</dbReference>
<feature type="binding site" evidence="15">
    <location>
        <begin position="219"/>
        <end position="221"/>
    </location>
    <ligand>
        <name>beta-D-galactose</name>
        <dbReference type="ChEBI" id="CHEBI:27667"/>
    </ligand>
</feature>
<dbReference type="PROSITE" id="PS00545">
    <property type="entry name" value="ALDOSE_1_EPIMERASE"/>
    <property type="match status" value="1"/>
</dbReference>
<evidence type="ECO:0000256" key="15">
    <source>
        <dbReference type="PIRSR" id="PIRSR005096-3"/>
    </source>
</evidence>
<organism evidence="17 18">
    <name type="scientific">Actinomadura viridis</name>
    <dbReference type="NCBI Taxonomy" id="58110"/>
    <lineage>
        <taxon>Bacteria</taxon>
        <taxon>Bacillati</taxon>
        <taxon>Actinomycetota</taxon>
        <taxon>Actinomycetes</taxon>
        <taxon>Streptosporangiales</taxon>
        <taxon>Thermomonosporaceae</taxon>
        <taxon>Actinomadura</taxon>
    </lineage>
</organism>
<evidence type="ECO:0000256" key="7">
    <source>
        <dbReference type="ARBA" id="ARBA00014165"/>
    </source>
</evidence>
<feature type="active site" description="Proton acceptor" evidence="13">
    <location>
        <position position="356"/>
    </location>
</feature>
<dbReference type="GO" id="GO:0033499">
    <property type="term" value="P:galactose catabolic process via UDP-galactose, Leloir pathway"/>
    <property type="evidence" value="ECO:0007669"/>
    <property type="project" value="TreeGrafter"/>
</dbReference>
<evidence type="ECO:0000256" key="5">
    <source>
        <dbReference type="ARBA" id="ARBA00011245"/>
    </source>
</evidence>
<dbReference type="GO" id="GO:0006006">
    <property type="term" value="P:glucose metabolic process"/>
    <property type="evidence" value="ECO:0007669"/>
    <property type="project" value="TreeGrafter"/>
</dbReference>
<dbReference type="SUPFAM" id="SSF74650">
    <property type="entry name" value="Galactose mutarotase-like"/>
    <property type="match status" value="1"/>
</dbReference>
<comment type="similarity">
    <text evidence="4 12">Belongs to the aldose epimerase family.</text>
</comment>
<gene>
    <name evidence="17" type="ORF">IW256_002708</name>
</gene>